<feature type="transmembrane region" description="Helical" evidence="6">
    <location>
        <begin position="364"/>
        <end position="384"/>
    </location>
</feature>
<evidence type="ECO:0000259" key="7">
    <source>
        <dbReference type="PROSITE" id="PS50850"/>
    </source>
</evidence>
<dbReference type="InterPro" id="IPR005828">
    <property type="entry name" value="MFS_sugar_transport-like"/>
</dbReference>
<evidence type="ECO:0000256" key="2">
    <source>
        <dbReference type="ARBA" id="ARBA00022692"/>
    </source>
</evidence>
<feature type="transmembrane region" description="Helical" evidence="6">
    <location>
        <begin position="243"/>
        <end position="264"/>
    </location>
</feature>
<evidence type="ECO:0000313" key="9">
    <source>
        <dbReference type="Proteomes" id="UP001321473"/>
    </source>
</evidence>
<dbReference type="SUPFAM" id="SSF103473">
    <property type="entry name" value="MFS general substrate transporter"/>
    <property type="match status" value="1"/>
</dbReference>
<keyword evidence="3 6" id="KW-1133">Transmembrane helix</keyword>
<feature type="transmembrane region" description="Helical" evidence="6">
    <location>
        <begin position="40"/>
        <end position="62"/>
    </location>
</feature>
<organism evidence="8 9">
    <name type="scientific">Amblyomma americanum</name>
    <name type="common">Lone star tick</name>
    <dbReference type="NCBI Taxonomy" id="6943"/>
    <lineage>
        <taxon>Eukaryota</taxon>
        <taxon>Metazoa</taxon>
        <taxon>Ecdysozoa</taxon>
        <taxon>Arthropoda</taxon>
        <taxon>Chelicerata</taxon>
        <taxon>Arachnida</taxon>
        <taxon>Acari</taxon>
        <taxon>Parasitiformes</taxon>
        <taxon>Ixodida</taxon>
        <taxon>Ixodoidea</taxon>
        <taxon>Ixodidae</taxon>
        <taxon>Amblyomminae</taxon>
        <taxon>Amblyomma</taxon>
    </lineage>
</organism>
<keyword evidence="9" id="KW-1185">Reference proteome</keyword>
<comment type="subcellular location">
    <subcellularLocation>
        <location evidence="1">Membrane</location>
        <topology evidence="1">Multi-pass membrane protein</topology>
    </subcellularLocation>
</comment>
<feature type="transmembrane region" description="Helical" evidence="6">
    <location>
        <begin position="184"/>
        <end position="203"/>
    </location>
</feature>
<reference evidence="8 9" key="1">
    <citation type="journal article" date="2023" name="Arcadia Sci">
        <title>De novo assembly of a long-read Amblyomma americanum tick genome.</title>
        <authorList>
            <person name="Chou S."/>
            <person name="Poskanzer K.E."/>
            <person name="Rollins M."/>
            <person name="Thuy-Boun P.S."/>
        </authorList>
    </citation>
    <scope>NUCLEOTIDE SEQUENCE [LARGE SCALE GENOMIC DNA]</scope>
    <source>
        <strain evidence="8">F_SG_1</strain>
        <tissue evidence="8">Salivary glands</tissue>
    </source>
</reference>
<feature type="transmembrane region" description="Helical" evidence="6">
    <location>
        <begin position="419"/>
        <end position="439"/>
    </location>
</feature>
<dbReference type="AlphaFoldDB" id="A0AAQ4FIS6"/>
<dbReference type="GO" id="GO:0022857">
    <property type="term" value="F:transmembrane transporter activity"/>
    <property type="evidence" value="ECO:0007669"/>
    <property type="project" value="InterPro"/>
</dbReference>
<feature type="region of interest" description="Disordered" evidence="5">
    <location>
        <begin position="1"/>
        <end position="31"/>
    </location>
</feature>
<feature type="domain" description="Major facilitator superfamily (MFS) profile" evidence="7">
    <location>
        <begin position="60"/>
        <end position="536"/>
    </location>
</feature>
<feature type="transmembrane region" description="Helical" evidence="6">
    <location>
        <begin position="390"/>
        <end position="407"/>
    </location>
</feature>
<dbReference type="Proteomes" id="UP001321473">
    <property type="component" value="Unassembled WGS sequence"/>
</dbReference>
<accession>A0AAQ4FIS6</accession>
<dbReference type="InterPro" id="IPR020846">
    <property type="entry name" value="MFS_dom"/>
</dbReference>
<evidence type="ECO:0000256" key="6">
    <source>
        <dbReference type="SAM" id="Phobius"/>
    </source>
</evidence>
<evidence type="ECO:0000256" key="3">
    <source>
        <dbReference type="ARBA" id="ARBA00022989"/>
    </source>
</evidence>
<evidence type="ECO:0000256" key="1">
    <source>
        <dbReference type="ARBA" id="ARBA00004141"/>
    </source>
</evidence>
<proteinExistence type="predicted"/>
<evidence type="ECO:0000256" key="4">
    <source>
        <dbReference type="ARBA" id="ARBA00023136"/>
    </source>
</evidence>
<feature type="compositionally biased region" description="Basic and acidic residues" evidence="5">
    <location>
        <begin position="542"/>
        <end position="552"/>
    </location>
</feature>
<keyword evidence="4 6" id="KW-0472">Membrane</keyword>
<dbReference type="EMBL" id="JARKHS020002590">
    <property type="protein sequence ID" value="KAK8786615.1"/>
    <property type="molecule type" value="Genomic_DNA"/>
</dbReference>
<protein>
    <recommendedName>
        <fullName evidence="7">Major facilitator superfamily (MFS) profile domain-containing protein</fullName>
    </recommendedName>
</protein>
<dbReference type="PANTHER" id="PTHR24064">
    <property type="entry name" value="SOLUTE CARRIER FAMILY 22 MEMBER"/>
    <property type="match status" value="1"/>
</dbReference>
<feature type="transmembrane region" description="Helical" evidence="6">
    <location>
        <begin position="483"/>
        <end position="501"/>
    </location>
</feature>
<feature type="transmembrane region" description="Helical" evidence="6">
    <location>
        <begin position="513"/>
        <end position="532"/>
    </location>
</feature>
<dbReference type="PROSITE" id="PS50850">
    <property type="entry name" value="MFS"/>
    <property type="match status" value="1"/>
</dbReference>
<feature type="transmembrane region" description="Helical" evidence="6">
    <location>
        <begin position="209"/>
        <end position="231"/>
    </location>
</feature>
<dbReference type="Gene3D" id="1.20.1250.20">
    <property type="entry name" value="MFS general substrate transporter like domains"/>
    <property type="match status" value="1"/>
</dbReference>
<feature type="transmembrane region" description="Helical" evidence="6">
    <location>
        <begin position="451"/>
        <end position="471"/>
    </location>
</feature>
<dbReference type="Pfam" id="PF00083">
    <property type="entry name" value="Sugar_tr"/>
    <property type="match status" value="1"/>
</dbReference>
<gene>
    <name evidence="8" type="ORF">V5799_023608</name>
</gene>
<feature type="compositionally biased region" description="Polar residues" evidence="5">
    <location>
        <begin position="556"/>
        <end position="565"/>
    </location>
</feature>
<comment type="caution">
    <text evidence="8">The sequence shown here is derived from an EMBL/GenBank/DDBJ whole genome shotgun (WGS) entry which is preliminary data.</text>
</comment>
<feature type="transmembrane region" description="Helical" evidence="6">
    <location>
        <begin position="270"/>
        <end position="288"/>
    </location>
</feature>
<keyword evidence="2 6" id="KW-0812">Transmembrane</keyword>
<dbReference type="InterPro" id="IPR036259">
    <property type="entry name" value="MFS_trans_sf"/>
</dbReference>
<name>A0AAQ4FIS6_AMBAM</name>
<evidence type="ECO:0000256" key="5">
    <source>
        <dbReference type="SAM" id="MobiDB-lite"/>
    </source>
</evidence>
<evidence type="ECO:0000313" key="8">
    <source>
        <dbReference type="EMBL" id="KAK8786615.1"/>
    </source>
</evidence>
<feature type="region of interest" description="Disordered" evidence="5">
    <location>
        <begin position="542"/>
        <end position="574"/>
    </location>
</feature>
<sequence length="574" mass="63178">MGDASHGNPSRLYTAGSRFTSTGVPDDEAAGADELEPSDLYGTGCFQLMILLCCQLATFALLTQHLSLLLMSVEVKHWCKQPTDSNATLSDWKALSIPVDKDTGEYSSCTRYEPPLDEFSANRTVAPCQDWGYDPPLRNMLTEWNMVCQRRWLQPFVLSLHMSGAMVAAPMAGHVSDRVGRRPVICASVLILVVSGMAASFASTLSLFLAFRLMMAASATSVQLATFVLLFEAVPPRHRGLYCTVYQFGLVSAAIFLRALSWFSLGRFELSMIVMVPTSLLICCFYMAEESPRWLLATWNMSQAGQVILRVAKINGLALSDTQQRWTRALALAHANRDKVSYLMRTPFLDLAFSPSLRKRMTPLLWCWFALTFSYYSFAYNVLFDAVTDFVYFLAVTFLLPCFYASYLSTKVFGRRSTLSSILVIQGSLAGAIGAMSRMDQKGPASSSLDAALLVLATCTLDASVVVLFTYTAELFPTVVRNVGLGTASMAGRAGGIFAPFVRDLSRGVHPSLPLLLVSASTLLTAVAVRYLPETKCSKAEKTTEGVMRDAVRPPTRSNDVTPRVQSEMWRRAE</sequence>
<dbReference type="GO" id="GO:0016020">
    <property type="term" value="C:membrane"/>
    <property type="evidence" value="ECO:0007669"/>
    <property type="project" value="UniProtKB-SubCell"/>
</dbReference>